<sequence length="359" mass="39675">MPRMPKSGYALNAHVYRQQLAGLGYGYPLWQPGCEHAAPRVLLGDVGFVRHGRFFRLFNVHLPEHHPLQTHGVPDNFEDIPLDESRVVRGVLKAGIYRSCSVQEVSTREQTFSNPIPFGPGCEVSLSTSQQLGAALVLPLPALREDAPDRTVYEQLLRAHCDTWLAFAREFDHPLKLEDLILVTGCDIARSWFVASFTTPEADTVLRLASAEKPVTRATASQVVAKGPWHTASIRDSARHRVEAMNAARRRCRAAACAAAAHSSHGGLVSDVEQLDQCVFLRGCRMNRRGLLAPKRCRVVDSLDEFTPSLLDSFIGSLLCRPSVMDMHDSAPMSFITPPASIQREQRRGSTAPLLQSSH</sequence>
<proteinExistence type="predicted"/>
<comment type="caution">
    <text evidence="1">The sequence shown here is derived from an EMBL/GenBank/DDBJ whole genome shotgun (WGS) entry which is preliminary data.</text>
</comment>
<protein>
    <submittedName>
        <fullName evidence="1">Uncharacterized protein</fullName>
    </submittedName>
</protein>
<reference evidence="1" key="1">
    <citation type="submission" date="2021-03" db="EMBL/GenBank/DDBJ databases">
        <authorList>
            <consortium name="DOE Joint Genome Institute"/>
            <person name="Ahrendt S."/>
            <person name="Looney B.P."/>
            <person name="Miyauchi S."/>
            <person name="Morin E."/>
            <person name="Drula E."/>
            <person name="Courty P.E."/>
            <person name="Chicoki N."/>
            <person name="Fauchery L."/>
            <person name="Kohler A."/>
            <person name="Kuo A."/>
            <person name="Labutti K."/>
            <person name="Pangilinan J."/>
            <person name="Lipzen A."/>
            <person name="Riley R."/>
            <person name="Andreopoulos W."/>
            <person name="He G."/>
            <person name="Johnson J."/>
            <person name="Barry K.W."/>
            <person name="Grigoriev I.V."/>
            <person name="Nagy L."/>
            <person name="Hibbett D."/>
            <person name="Henrissat B."/>
            <person name="Matheny P.B."/>
            <person name="Labbe J."/>
            <person name="Martin F."/>
        </authorList>
    </citation>
    <scope>NUCLEOTIDE SEQUENCE</scope>
    <source>
        <strain evidence="1">HHB10654</strain>
    </source>
</reference>
<evidence type="ECO:0000313" key="2">
    <source>
        <dbReference type="Proteomes" id="UP000814140"/>
    </source>
</evidence>
<gene>
    <name evidence="1" type="ORF">BV25DRAFT_1005416</name>
</gene>
<dbReference type="EMBL" id="MU277222">
    <property type="protein sequence ID" value="KAI0060015.1"/>
    <property type="molecule type" value="Genomic_DNA"/>
</dbReference>
<organism evidence="1 2">
    <name type="scientific">Artomyces pyxidatus</name>
    <dbReference type="NCBI Taxonomy" id="48021"/>
    <lineage>
        <taxon>Eukaryota</taxon>
        <taxon>Fungi</taxon>
        <taxon>Dikarya</taxon>
        <taxon>Basidiomycota</taxon>
        <taxon>Agaricomycotina</taxon>
        <taxon>Agaricomycetes</taxon>
        <taxon>Russulales</taxon>
        <taxon>Auriscalpiaceae</taxon>
        <taxon>Artomyces</taxon>
    </lineage>
</organism>
<name>A0ACB8SVM0_9AGAM</name>
<dbReference type="Proteomes" id="UP000814140">
    <property type="component" value="Unassembled WGS sequence"/>
</dbReference>
<keyword evidence="2" id="KW-1185">Reference proteome</keyword>
<accession>A0ACB8SVM0</accession>
<evidence type="ECO:0000313" key="1">
    <source>
        <dbReference type="EMBL" id="KAI0060015.1"/>
    </source>
</evidence>
<reference evidence="1" key="2">
    <citation type="journal article" date="2022" name="New Phytol.">
        <title>Evolutionary transition to the ectomycorrhizal habit in the genomes of a hyperdiverse lineage of mushroom-forming fungi.</title>
        <authorList>
            <person name="Looney B."/>
            <person name="Miyauchi S."/>
            <person name="Morin E."/>
            <person name="Drula E."/>
            <person name="Courty P.E."/>
            <person name="Kohler A."/>
            <person name="Kuo A."/>
            <person name="LaButti K."/>
            <person name="Pangilinan J."/>
            <person name="Lipzen A."/>
            <person name="Riley R."/>
            <person name="Andreopoulos W."/>
            <person name="He G."/>
            <person name="Johnson J."/>
            <person name="Nolan M."/>
            <person name="Tritt A."/>
            <person name="Barry K.W."/>
            <person name="Grigoriev I.V."/>
            <person name="Nagy L.G."/>
            <person name="Hibbett D."/>
            <person name="Henrissat B."/>
            <person name="Matheny P.B."/>
            <person name="Labbe J."/>
            <person name="Martin F.M."/>
        </authorList>
    </citation>
    <scope>NUCLEOTIDE SEQUENCE</scope>
    <source>
        <strain evidence="1">HHB10654</strain>
    </source>
</reference>